<evidence type="ECO:0000256" key="12">
    <source>
        <dbReference type="ARBA" id="ARBA00023012"/>
    </source>
</evidence>
<dbReference type="SMART" id="SM00387">
    <property type="entry name" value="HATPase_c"/>
    <property type="match status" value="1"/>
</dbReference>
<dbReference type="InterPro" id="IPR036890">
    <property type="entry name" value="HATPase_C_sf"/>
</dbReference>
<keyword evidence="11 14" id="KW-1133">Transmembrane helix</keyword>
<feature type="domain" description="HAMP" evidence="16">
    <location>
        <begin position="181"/>
        <end position="236"/>
    </location>
</feature>
<evidence type="ECO:0000256" key="13">
    <source>
        <dbReference type="ARBA" id="ARBA00023136"/>
    </source>
</evidence>
<keyword evidence="13 14" id="KW-0472">Membrane</keyword>
<dbReference type="Pfam" id="PF02518">
    <property type="entry name" value="HATPase_c"/>
    <property type="match status" value="1"/>
</dbReference>
<dbReference type="SUPFAM" id="SSF47384">
    <property type="entry name" value="Homodimeric domain of signal transducing histidine kinase"/>
    <property type="match status" value="1"/>
</dbReference>
<dbReference type="Pfam" id="PF00672">
    <property type="entry name" value="HAMP"/>
    <property type="match status" value="1"/>
</dbReference>
<evidence type="ECO:0000256" key="10">
    <source>
        <dbReference type="ARBA" id="ARBA00022840"/>
    </source>
</evidence>
<keyword evidence="9 17" id="KW-0418">Kinase</keyword>
<dbReference type="InterPro" id="IPR005467">
    <property type="entry name" value="His_kinase_dom"/>
</dbReference>
<proteinExistence type="predicted"/>
<keyword evidence="10" id="KW-0067">ATP-binding</keyword>
<dbReference type="PANTHER" id="PTHR45528:SF1">
    <property type="entry name" value="SENSOR HISTIDINE KINASE CPXA"/>
    <property type="match status" value="1"/>
</dbReference>
<dbReference type="EMBL" id="JACHXZ010000002">
    <property type="protein sequence ID" value="MBB3168593.1"/>
    <property type="molecule type" value="Genomic_DNA"/>
</dbReference>
<dbReference type="Gene3D" id="3.30.565.10">
    <property type="entry name" value="Histidine kinase-like ATPase, C-terminal domain"/>
    <property type="match status" value="1"/>
</dbReference>
<dbReference type="Gene3D" id="3.30.450.160">
    <property type="match status" value="1"/>
</dbReference>
<dbReference type="Pfam" id="PF00512">
    <property type="entry name" value="HisKA"/>
    <property type="match status" value="1"/>
</dbReference>
<accession>A0A839ULP6</accession>
<name>A0A839ULP6_9GAMM</name>
<evidence type="ECO:0000256" key="4">
    <source>
        <dbReference type="ARBA" id="ARBA00022475"/>
    </source>
</evidence>
<keyword evidence="18" id="KW-1185">Reference proteome</keyword>
<dbReference type="InterPro" id="IPR003660">
    <property type="entry name" value="HAMP_dom"/>
</dbReference>
<evidence type="ECO:0000259" key="15">
    <source>
        <dbReference type="PROSITE" id="PS50109"/>
    </source>
</evidence>
<evidence type="ECO:0000256" key="8">
    <source>
        <dbReference type="ARBA" id="ARBA00022741"/>
    </source>
</evidence>
<keyword evidence="4" id="KW-1003">Cell membrane</keyword>
<feature type="domain" description="Histidine kinase" evidence="15">
    <location>
        <begin position="244"/>
        <end position="458"/>
    </location>
</feature>
<dbReference type="Gene3D" id="1.10.287.130">
    <property type="match status" value="1"/>
</dbReference>
<organism evidence="17 18">
    <name type="scientific">Simiduia aestuariiviva</name>
    <dbReference type="NCBI Taxonomy" id="1510459"/>
    <lineage>
        <taxon>Bacteria</taxon>
        <taxon>Pseudomonadati</taxon>
        <taxon>Pseudomonadota</taxon>
        <taxon>Gammaproteobacteria</taxon>
        <taxon>Cellvibrionales</taxon>
        <taxon>Cellvibrionaceae</taxon>
        <taxon>Simiduia</taxon>
    </lineage>
</organism>
<dbReference type="InterPro" id="IPR003661">
    <property type="entry name" value="HisK_dim/P_dom"/>
</dbReference>
<keyword evidence="6 17" id="KW-0808">Transferase</keyword>
<dbReference type="InterPro" id="IPR041124">
    <property type="entry name" value="AbfS_sensor"/>
</dbReference>
<dbReference type="SMART" id="SM00304">
    <property type="entry name" value="HAMP"/>
    <property type="match status" value="1"/>
</dbReference>
<evidence type="ECO:0000256" key="9">
    <source>
        <dbReference type="ARBA" id="ARBA00022777"/>
    </source>
</evidence>
<dbReference type="InterPro" id="IPR003594">
    <property type="entry name" value="HATPase_dom"/>
</dbReference>
<dbReference type="InterPro" id="IPR050398">
    <property type="entry name" value="HssS/ArlS-like"/>
</dbReference>
<keyword evidence="12" id="KW-0902">Two-component regulatory system</keyword>
<dbReference type="FunFam" id="3.30.565.10:FF:000006">
    <property type="entry name" value="Sensor histidine kinase WalK"/>
    <property type="match status" value="1"/>
</dbReference>
<comment type="caution">
    <text evidence="17">The sequence shown here is derived from an EMBL/GenBank/DDBJ whole genome shotgun (WGS) entry which is preliminary data.</text>
</comment>
<evidence type="ECO:0000259" key="16">
    <source>
        <dbReference type="PROSITE" id="PS50885"/>
    </source>
</evidence>
<dbReference type="SMART" id="SM00388">
    <property type="entry name" value="HisKA"/>
    <property type="match status" value="1"/>
</dbReference>
<evidence type="ECO:0000256" key="5">
    <source>
        <dbReference type="ARBA" id="ARBA00022553"/>
    </source>
</evidence>
<evidence type="ECO:0000256" key="7">
    <source>
        <dbReference type="ARBA" id="ARBA00022692"/>
    </source>
</evidence>
<dbReference type="EC" id="2.7.13.3" evidence="3"/>
<dbReference type="PANTHER" id="PTHR45528">
    <property type="entry name" value="SENSOR HISTIDINE KINASE CPXA"/>
    <property type="match status" value="1"/>
</dbReference>
<evidence type="ECO:0000256" key="11">
    <source>
        <dbReference type="ARBA" id="ARBA00022989"/>
    </source>
</evidence>
<gene>
    <name evidence="17" type="ORF">FHS30_001777</name>
</gene>
<dbReference type="CDD" id="cd00082">
    <property type="entry name" value="HisKA"/>
    <property type="match status" value="1"/>
</dbReference>
<comment type="subcellular location">
    <subcellularLocation>
        <location evidence="2">Cell membrane</location>
        <topology evidence="2">Multi-pass membrane protein</topology>
    </subcellularLocation>
</comment>
<dbReference type="AlphaFoldDB" id="A0A839ULP6"/>
<evidence type="ECO:0000256" key="1">
    <source>
        <dbReference type="ARBA" id="ARBA00000085"/>
    </source>
</evidence>
<feature type="transmembrane region" description="Helical" evidence="14">
    <location>
        <begin position="6"/>
        <end position="27"/>
    </location>
</feature>
<evidence type="ECO:0000256" key="6">
    <source>
        <dbReference type="ARBA" id="ARBA00022679"/>
    </source>
</evidence>
<dbReference type="PROSITE" id="PS50885">
    <property type="entry name" value="HAMP"/>
    <property type="match status" value="1"/>
</dbReference>
<reference evidence="17 18" key="1">
    <citation type="submission" date="2020-08" db="EMBL/GenBank/DDBJ databases">
        <title>Genomic Encyclopedia of Type Strains, Phase III (KMG-III): the genomes of soil and plant-associated and newly described type strains.</title>
        <authorList>
            <person name="Whitman W."/>
        </authorList>
    </citation>
    <scope>NUCLEOTIDE SEQUENCE [LARGE SCALE GENOMIC DNA]</scope>
    <source>
        <strain evidence="17 18">CECT 8571</strain>
    </source>
</reference>
<evidence type="ECO:0000313" key="17">
    <source>
        <dbReference type="EMBL" id="MBB3168593.1"/>
    </source>
</evidence>
<dbReference type="Gene3D" id="1.10.8.500">
    <property type="entry name" value="HAMP domain in histidine kinase"/>
    <property type="match status" value="1"/>
</dbReference>
<keyword evidence="8" id="KW-0547">Nucleotide-binding</keyword>
<evidence type="ECO:0000256" key="2">
    <source>
        <dbReference type="ARBA" id="ARBA00004651"/>
    </source>
</evidence>
<comment type="catalytic activity">
    <reaction evidence="1">
        <text>ATP + protein L-histidine = ADP + protein N-phospho-L-histidine.</text>
        <dbReference type="EC" id="2.7.13.3"/>
    </reaction>
</comment>
<dbReference type="GO" id="GO:0005524">
    <property type="term" value="F:ATP binding"/>
    <property type="evidence" value="ECO:0007669"/>
    <property type="project" value="UniProtKB-KW"/>
</dbReference>
<dbReference type="PROSITE" id="PS50109">
    <property type="entry name" value="HIS_KIN"/>
    <property type="match status" value="1"/>
</dbReference>
<dbReference type="Pfam" id="PF18225">
    <property type="entry name" value="AbfS_sensor"/>
    <property type="match status" value="1"/>
</dbReference>
<dbReference type="PRINTS" id="PR00344">
    <property type="entry name" value="BCTRLSENSOR"/>
</dbReference>
<dbReference type="GO" id="GO:0000155">
    <property type="term" value="F:phosphorelay sensor kinase activity"/>
    <property type="evidence" value="ECO:0007669"/>
    <property type="project" value="InterPro"/>
</dbReference>
<evidence type="ECO:0000313" key="18">
    <source>
        <dbReference type="Proteomes" id="UP000559987"/>
    </source>
</evidence>
<evidence type="ECO:0000256" key="14">
    <source>
        <dbReference type="SAM" id="Phobius"/>
    </source>
</evidence>
<evidence type="ECO:0000256" key="3">
    <source>
        <dbReference type="ARBA" id="ARBA00012438"/>
    </source>
</evidence>
<dbReference type="Proteomes" id="UP000559987">
    <property type="component" value="Unassembled WGS sequence"/>
</dbReference>
<dbReference type="SUPFAM" id="SSF158472">
    <property type="entry name" value="HAMP domain-like"/>
    <property type="match status" value="1"/>
</dbReference>
<dbReference type="SUPFAM" id="SSF55874">
    <property type="entry name" value="ATPase domain of HSP90 chaperone/DNA topoisomerase II/histidine kinase"/>
    <property type="match status" value="1"/>
</dbReference>
<dbReference type="InterPro" id="IPR036097">
    <property type="entry name" value="HisK_dim/P_sf"/>
</dbReference>
<dbReference type="InterPro" id="IPR004358">
    <property type="entry name" value="Sig_transdc_His_kin-like_C"/>
</dbReference>
<sequence length="461" mass="51538">MIRLFWKVFLGFWLTTILIILGTALVIHKFEPSGFPRPARAPFFNQDPHAMRLLHFATRDAVNSTEREFVSRLQTIPPWALRSVFVVNPRGNDLLGRRLPEPVEQLIRDLNQRRPFLRTEIRGKPYFGRLIQLEDGQIIRMVVASQEDEPNLLLKLFLINLWPILLISVLVSGTVSYLLGRYLARPAEVLRAATQRLAGGDFTTRVAPELKGRRDEMSGLALAFDQMAEQLQQAMATQQRLIKDVSHELRSPLMRLQSALGLAQQQSHEQSAEHIAKAQQAAEYLNNIISDILSLPINAQEQWPLEDTIDLCGLLTALIEELAPLANDKHIQLSVTSLPDEALVQTRSNTLLGVFENILTNAFRHTPADGKIVVSLQAQADQWCIQINDSGPGVPQEALEKLFTPFYRTDEARDRTQGGVGLGLSIAKRTVNLHGGDIWAKASDLGGLCVFVRLPAKPSDA</sequence>
<dbReference type="GO" id="GO:0005886">
    <property type="term" value="C:plasma membrane"/>
    <property type="evidence" value="ECO:0007669"/>
    <property type="project" value="UniProtKB-SubCell"/>
</dbReference>
<keyword evidence="7 14" id="KW-0812">Transmembrane</keyword>
<dbReference type="RefSeq" id="WP_183910064.1">
    <property type="nucleotide sequence ID" value="NZ_JACHXZ010000002.1"/>
</dbReference>
<dbReference type="CDD" id="cd06225">
    <property type="entry name" value="HAMP"/>
    <property type="match status" value="1"/>
</dbReference>
<protein>
    <recommendedName>
        <fullName evidence="3">histidine kinase</fullName>
        <ecNumber evidence="3">2.7.13.3</ecNumber>
    </recommendedName>
</protein>
<keyword evidence="5" id="KW-0597">Phosphoprotein</keyword>